<feature type="transmembrane region" description="Helical" evidence="1">
    <location>
        <begin position="53"/>
        <end position="73"/>
    </location>
</feature>
<keyword evidence="1" id="KW-0812">Transmembrane</keyword>
<dbReference type="Proteomes" id="UP000275267">
    <property type="component" value="Unassembled WGS sequence"/>
</dbReference>
<keyword evidence="1" id="KW-1133">Transmembrane helix</keyword>
<feature type="transmembrane region" description="Helical" evidence="1">
    <location>
        <begin position="25"/>
        <end position="47"/>
    </location>
</feature>
<evidence type="ECO:0000313" key="2">
    <source>
        <dbReference type="EMBL" id="RLN00089.1"/>
    </source>
</evidence>
<sequence>MVFVAIVSVAMSVRMLGSLRSCRSTCLRVLLFTVTFVSELLGVFYLLPPSLTLSVVLGVLTIYLLVCGHLLAWTTCFW</sequence>
<accession>A0A3L6RB76</accession>
<reference evidence="3" key="1">
    <citation type="journal article" date="2019" name="Nat. Commun.">
        <title>The genome of broomcorn millet.</title>
        <authorList>
            <person name="Zou C."/>
            <person name="Miki D."/>
            <person name="Li D."/>
            <person name="Tang Q."/>
            <person name="Xiao L."/>
            <person name="Rajput S."/>
            <person name="Deng P."/>
            <person name="Jia W."/>
            <person name="Huang R."/>
            <person name="Zhang M."/>
            <person name="Sun Y."/>
            <person name="Hu J."/>
            <person name="Fu X."/>
            <person name="Schnable P.S."/>
            <person name="Li F."/>
            <person name="Zhang H."/>
            <person name="Feng B."/>
            <person name="Zhu X."/>
            <person name="Liu R."/>
            <person name="Schnable J.C."/>
            <person name="Zhu J.-K."/>
            <person name="Zhang H."/>
        </authorList>
    </citation>
    <scope>NUCLEOTIDE SEQUENCE [LARGE SCALE GENOMIC DNA]</scope>
</reference>
<comment type="caution">
    <text evidence="2">The sequence shown here is derived from an EMBL/GenBank/DDBJ whole genome shotgun (WGS) entry which is preliminary data.</text>
</comment>
<keyword evidence="3" id="KW-1185">Reference proteome</keyword>
<dbReference type="AlphaFoldDB" id="A0A3L6RB76"/>
<evidence type="ECO:0000256" key="1">
    <source>
        <dbReference type="SAM" id="Phobius"/>
    </source>
</evidence>
<gene>
    <name evidence="2" type="ORF">C2845_PM06G33440</name>
</gene>
<evidence type="ECO:0000313" key="3">
    <source>
        <dbReference type="Proteomes" id="UP000275267"/>
    </source>
</evidence>
<keyword evidence="1" id="KW-0472">Membrane</keyword>
<proteinExistence type="predicted"/>
<organism evidence="2 3">
    <name type="scientific">Panicum miliaceum</name>
    <name type="common">Proso millet</name>
    <name type="synonym">Broomcorn millet</name>
    <dbReference type="NCBI Taxonomy" id="4540"/>
    <lineage>
        <taxon>Eukaryota</taxon>
        <taxon>Viridiplantae</taxon>
        <taxon>Streptophyta</taxon>
        <taxon>Embryophyta</taxon>
        <taxon>Tracheophyta</taxon>
        <taxon>Spermatophyta</taxon>
        <taxon>Magnoliopsida</taxon>
        <taxon>Liliopsida</taxon>
        <taxon>Poales</taxon>
        <taxon>Poaceae</taxon>
        <taxon>PACMAD clade</taxon>
        <taxon>Panicoideae</taxon>
        <taxon>Panicodae</taxon>
        <taxon>Paniceae</taxon>
        <taxon>Panicinae</taxon>
        <taxon>Panicum</taxon>
        <taxon>Panicum sect. Panicum</taxon>
    </lineage>
</organism>
<name>A0A3L6RB76_PANMI</name>
<dbReference type="EMBL" id="PQIB02000009">
    <property type="protein sequence ID" value="RLN00089.1"/>
    <property type="molecule type" value="Genomic_DNA"/>
</dbReference>
<protein>
    <submittedName>
        <fullName evidence="2">Uncharacterized protein</fullName>
    </submittedName>
</protein>